<dbReference type="Gramene" id="HORVU.MOREX.r3.6HG0547160.1">
    <property type="protein sequence ID" value="HORVU.MOREX.r3.6HG0547160.1"/>
    <property type="gene ID" value="HORVU.MOREX.r3.6HG0547160"/>
</dbReference>
<feature type="compositionally biased region" description="Basic residues" evidence="10">
    <location>
        <begin position="181"/>
        <end position="190"/>
    </location>
</feature>
<keyword evidence="5" id="KW-0677">Repeat</keyword>
<accession>A0A8I6Y9P0</accession>
<dbReference type="GO" id="GO:0046872">
    <property type="term" value="F:metal ion binding"/>
    <property type="evidence" value="ECO:0007669"/>
    <property type="project" value="UniProtKB-KW"/>
</dbReference>
<reference evidence="17" key="1">
    <citation type="journal article" date="2012" name="Nature">
        <title>A physical, genetic and functional sequence assembly of the barley genome.</title>
        <authorList>
            <consortium name="The International Barley Genome Sequencing Consortium"/>
            <person name="Mayer K.F."/>
            <person name="Waugh R."/>
            <person name="Brown J.W."/>
            <person name="Schulman A."/>
            <person name="Langridge P."/>
            <person name="Platzer M."/>
            <person name="Fincher G.B."/>
            <person name="Muehlbauer G.J."/>
            <person name="Sato K."/>
            <person name="Close T.J."/>
            <person name="Wise R.P."/>
            <person name="Stein N."/>
        </authorList>
    </citation>
    <scope>NUCLEOTIDE SEQUENCE [LARGE SCALE GENOMIC DNA]</scope>
    <source>
        <strain evidence="17">cv. Morex</strain>
    </source>
</reference>
<feature type="domain" description="Disease resistance protein winged helix" evidence="14">
    <location>
        <begin position="472"/>
        <end position="537"/>
    </location>
</feature>
<keyword evidence="7" id="KW-0611">Plant defense</keyword>
<feature type="domain" description="NB-ARC" evidence="11">
    <location>
        <begin position="212"/>
        <end position="383"/>
    </location>
</feature>
<evidence type="ECO:0000313" key="16">
    <source>
        <dbReference type="EnsemblPlants" id="HORVU.MOREX.r3.6HG0547160.1"/>
    </source>
</evidence>
<dbReference type="SMR" id="A0A8I6Y9P0"/>
<dbReference type="InterPro" id="IPR002182">
    <property type="entry name" value="NB-ARC"/>
</dbReference>
<dbReference type="GO" id="GO:0043531">
    <property type="term" value="F:ADP binding"/>
    <property type="evidence" value="ECO:0007669"/>
    <property type="project" value="InterPro"/>
</dbReference>
<dbReference type="GO" id="GO:0006952">
    <property type="term" value="P:defense response"/>
    <property type="evidence" value="ECO:0007669"/>
    <property type="project" value="UniProtKB-KW"/>
</dbReference>
<evidence type="ECO:0000313" key="17">
    <source>
        <dbReference type="Proteomes" id="UP000011116"/>
    </source>
</evidence>
<dbReference type="InterPro" id="IPR027806">
    <property type="entry name" value="HARBI1_dom"/>
</dbReference>
<dbReference type="InterPro" id="IPR058922">
    <property type="entry name" value="WHD_DRP"/>
</dbReference>
<dbReference type="SUPFAM" id="SSF52058">
    <property type="entry name" value="L domain-like"/>
    <property type="match status" value="1"/>
</dbReference>
<reference evidence="16" key="3">
    <citation type="submission" date="2022-01" db="UniProtKB">
        <authorList>
            <consortium name="EnsemblPlants"/>
        </authorList>
    </citation>
    <scope>IDENTIFICATION</scope>
    <source>
        <strain evidence="16">subsp. vulgare</strain>
    </source>
</reference>
<evidence type="ECO:0000256" key="7">
    <source>
        <dbReference type="ARBA" id="ARBA00022821"/>
    </source>
</evidence>
<proteinExistence type="inferred from homology"/>
<comment type="similarity">
    <text evidence="2">Belongs to the disease resistance NB-LRR family.</text>
</comment>
<dbReference type="GO" id="GO:0051707">
    <property type="term" value="P:response to other organism"/>
    <property type="evidence" value="ECO:0007669"/>
    <property type="project" value="UniProtKB-ARBA"/>
</dbReference>
<dbReference type="InterPro" id="IPR003591">
    <property type="entry name" value="Leu-rich_rpt_typical-subtyp"/>
</dbReference>
<keyword evidence="9" id="KW-0175">Coiled coil</keyword>
<dbReference type="InterPro" id="IPR038005">
    <property type="entry name" value="RX-like_CC"/>
</dbReference>
<sequence length="1464" mass="165430">MRSTRRLLQLQPPAGETRDCGDGGKGKKKAANMTMILDAFASYVQNMLTEMVKEEVYMLLGVGDEIEKMDVKLGELKNFLADADRRNITDKRVQEWVAQLKRAMYEAADILDLCQLKAMERSPSTKDAGCFNPLLFCMRNPSHAHNIGTRIKALNKRLDTIKERSAAFSFIPLGSYEDHGRKAHGSHSRNTRRETSGEFDRSGVVGEKIEQDTRKLVEMMLTEKKGNTNIMVVAIVGVGGIGKTTLAQKIFNDEALNAEFERTIWLSINKDVDKVELLRTIITQAGGVHGGEKALAVLQPILATTLKGKKLFLVLDDVWEHGAWDDVLKTPLVNVVARGSRVLVTTRDETIARRMKVVFPYHHVDKLEEDDAWSLLKKQIISSETDECEIDMLKDIGVQIVAKCDGLPLALKVMGGILCQKDKKQHEWKMVLDDSIWSNSGLPEELNHAVYLSYEDLSSCAKQCFLHYSLLPKTAVFSRNEIIGMWISEGFLHGTLDDLEELGIKYYQELILRNLIEPNTQFVDQCVCNMHDVVRSFAQFVARDETLAAHSGETNIVTELGAHEFHRLSLESKASELNGLDWSSLQAQKTLRVLISVGYINIKPGDSLIHFPCLRTLHIFSAHVVVLLESLQELKHLRYLSIVNADISSLPDSVGKLKFLQYISLRDCKQFVKLPHSILKLGQLRYLNLSGTSINGITRGFRVLTNLRKLIGFPAHVDGDWCSLEELGPLSRLKVLRLDRLKNITDSSSATKAKLDEKVHLAELSLYCASRLGDDGMIKEEGSISEEEKQQIEKVFDELCPPPRLENLDINGYFGRSLPRWMMSSSAMPFKSLRNLLIDDLACCTTLPDGLCQLPYLEFIQILRAPAVKRVGPEFMQSYQHHNARPSQMVAAFPRLHEMNLTRMVEWEEWEWEQQVQAFPVLQELTLDRCKLKCLPPGLASQARSLNKLRVSYVQGVISVENFPSLVELHLDENHDLERITNLPRLQKLTIGDCPKLKVLEGVPALQRLVLSDNNMETLPEYMGGTNPMHFELYCSLALLASIAIGQSGPGWDKFGHVQHVKAYAREGDNGRKWYVLYTAKPYNLETNVSLSFMSRGTLTAFEDAQRFESLFKMRRKTFSYICSLVMGPSMEDMNNYTFVDGRVMSLEDRVAVALRRLQSSEPTKSIASSVGVNEPNILSVTERFVDTMWEKAVHHSSWPDCNEKDKIKSKFDKIHNMHNCCGVICTTHIPFGPNCNHEKNDCIQMQLVIDPDMRFKSIWLGLPSSMNQLSLLQDSTLFKECEKGGLLNGSKLKVGLDGSEAGEYIIGDAGYPLLPWLLTPYKEDLSDFKAEFNRRHSAATTRTLKALTRLKDTWKYLLGEAWWPADLKIQTKIIYACCRLHNIVIEMVDDAAMLSTKRKNYSKEVRQIAKEDAIRARDMLSQHFMASRSSKSGEQDDEAASSGPGMKIMNKKCRPLTTCFESC</sequence>
<dbReference type="Gene3D" id="1.20.5.4130">
    <property type="match status" value="1"/>
</dbReference>
<evidence type="ECO:0000259" key="11">
    <source>
        <dbReference type="Pfam" id="PF00931"/>
    </source>
</evidence>
<keyword evidence="4" id="KW-0479">Metal-binding</keyword>
<keyword evidence="17" id="KW-1185">Reference proteome</keyword>
<protein>
    <submittedName>
        <fullName evidence="16">Uncharacterized protein</fullName>
    </submittedName>
</protein>
<dbReference type="Pfam" id="PF00931">
    <property type="entry name" value="NB-ARC"/>
    <property type="match status" value="1"/>
</dbReference>
<dbReference type="InterPro" id="IPR042197">
    <property type="entry name" value="Apaf_helical"/>
</dbReference>
<feature type="domain" description="Disease resistance R13L4/SHOC-2-like LRR" evidence="15">
    <location>
        <begin position="607"/>
        <end position="928"/>
    </location>
</feature>
<feature type="domain" description="DDE Tnp4" evidence="12">
    <location>
        <begin position="1238"/>
        <end position="1383"/>
    </location>
</feature>
<dbReference type="Pfam" id="PF23559">
    <property type="entry name" value="WHD_DRP"/>
    <property type="match status" value="1"/>
</dbReference>
<dbReference type="EnsemblPlants" id="HORVU.MOREX.r3.6HG0547160.1">
    <property type="protein sequence ID" value="HORVU.MOREX.r3.6HG0547160.1"/>
    <property type="gene ID" value="HORVU.MOREX.r3.6HG0547160"/>
</dbReference>
<dbReference type="Gene3D" id="3.80.10.10">
    <property type="entry name" value="Ribonuclease Inhibitor"/>
    <property type="match status" value="2"/>
</dbReference>
<evidence type="ECO:0000256" key="1">
    <source>
        <dbReference type="ARBA" id="ARBA00001968"/>
    </source>
</evidence>
<keyword evidence="6" id="KW-0547">Nucleotide-binding</keyword>
<reference evidence="16" key="2">
    <citation type="submission" date="2020-10" db="EMBL/GenBank/DDBJ databases">
        <authorList>
            <person name="Scholz U."/>
            <person name="Mascher M."/>
            <person name="Fiebig A."/>
        </authorList>
    </citation>
    <scope>NUCLEOTIDE SEQUENCE [LARGE SCALE GENOMIC DNA]</scope>
    <source>
        <strain evidence="16">cv. Morex</strain>
    </source>
</reference>
<evidence type="ECO:0000256" key="8">
    <source>
        <dbReference type="ARBA" id="ARBA00022840"/>
    </source>
</evidence>
<dbReference type="InterPro" id="IPR041118">
    <property type="entry name" value="Rx_N"/>
</dbReference>
<organism evidence="16 17">
    <name type="scientific">Hordeum vulgare subsp. vulgare</name>
    <name type="common">Domesticated barley</name>
    <dbReference type="NCBI Taxonomy" id="112509"/>
    <lineage>
        <taxon>Eukaryota</taxon>
        <taxon>Viridiplantae</taxon>
        <taxon>Streptophyta</taxon>
        <taxon>Embryophyta</taxon>
        <taxon>Tracheophyta</taxon>
        <taxon>Spermatophyta</taxon>
        <taxon>Magnoliopsida</taxon>
        <taxon>Liliopsida</taxon>
        <taxon>Poales</taxon>
        <taxon>Poaceae</taxon>
        <taxon>BOP clade</taxon>
        <taxon>Pooideae</taxon>
        <taxon>Triticodae</taxon>
        <taxon>Triticeae</taxon>
        <taxon>Hordeinae</taxon>
        <taxon>Hordeum</taxon>
    </lineage>
</organism>
<evidence type="ECO:0000259" key="14">
    <source>
        <dbReference type="Pfam" id="PF23559"/>
    </source>
</evidence>
<evidence type="ECO:0000256" key="4">
    <source>
        <dbReference type="ARBA" id="ARBA00022723"/>
    </source>
</evidence>
<evidence type="ECO:0000259" key="15">
    <source>
        <dbReference type="Pfam" id="PF23598"/>
    </source>
</evidence>
<dbReference type="SUPFAM" id="SSF52540">
    <property type="entry name" value="P-loop containing nucleoside triphosphate hydrolases"/>
    <property type="match status" value="1"/>
</dbReference>
<evidence type="ECO:0000256" key="9">
    <source>
        <dbReference type="ARBA" id="ARBA00023054"/>
    </source>
</evidence>
<dbReference type="PRINTS" id="PR00364">
    <property type="entry name" value="DISEASERSIST"/>
</dbReference>
<name>A0A8I6Y9P0_HORVV</name>
<feature type="region of interest" description="Disordered" evidence="10">
    <location>
        <begin position="1426"/>
        <end position="1447"/>
    </location>
</feature>
<dbReference type="Pfam" id="PF13359">
    <property type="entry name" value="DDE_Tnp_4"/>
    <property type="match status" value="1"/>
</dbReference>
<evidence type="ECO:0000259" key="13">
    <source>
        <dbReference type="Pfam" id="PF18052"/>
    </source>
</evidence>
<dbReference type="GO" id="GO:0005524">
    <property type="term" value="F:ATP binding"/>
    <property type="evidence" value="ECO:0007669"/>
    <property type="project" value="UniProtKB-KW"/>
</dbReference>
<keyword evidence="8" id="KW-0067">ATP-binding</keyword>
<dbReference type="PANTHER" id="PTHR36766:SF36">
    <property type="entry name" value="AAA+ ATPASE DOMAIN-CONTAINING PROTEIN"/>
    <property type="match status" value="1"/>
</dbReference>
<evidence type="ECO:0000256" key="3">
    <source>
        <dbReference type="ARBA" id="ARBA00022614"/>
    </source>
</evidence>
<feature type="domain" description="Disease resistance N-terminal" evidence="13">
    <location>
        <begin position="42"/>
        <end position="126"/>
    </location>
</feature>
<feature type="compositionally biased region" description="Basic and acidic residues" evidence="10">
    <location>
        <begin position="191"/>
        <end position="202"/>
    </location>
</feature>
<evidence type="ECO:0000256" key="6">
    <source>
        <dbReference type="ARBA" id="ARBA00022741"/>
    </source>
</evidence>
<dbReference type="InterPro" id="IPR032675">
    <property type="entry name" value="LRR_dom_sf"/>
</dbReference>
<dbReference type="CDD" id="cd14798">
    <property type="entry name" value="RX-CC_like"/>
    <property type="match status" value="1"/>
</dbReference>
<evidence type="ECO:0000256" key="5">
    <source>
        <dbReference type="ARBA" id="ARBA00022737"/>
    </source>
</evidence>
<dbReference type="Proteomes" id="UP000011116">
    <property type="component" value="Chromosome 6H"/>
</dbReference>
<dbReference type="Gene3D" id="3.40.50.300">
    <property type="entry name" value="P-loop containing nucleotide triphosphate hydrolases"/>
    <property type="match status" value="1"/>
</dbReference>
<feature type="region of interest" description="Disordered" evidence="10">
    <location>
        <begin position="179"/>
        <end position="202"/>
    </location>
</feature>
<dbReference type="Pfam" id="PF18052">
    <property type="entry name" value="Rx_N"/>
    <property type="match status" value="1"/>
</dbReference>
<evidence type="ECO:0000256" key="10">
    <source>
        <dbReference type="SAM" id="MobiDB-lite"/>
    </source>
</evidence>
<dbReference type="SMART" id="SM00369">
    <property type="entry name" value="LRR_TYP"/>
    <property type="match status" value="4"/>
</dbReference>
<dbReference type="Pfam" id="PF23598">
    <property type="entry name" value="LRR_14"/>
    <property type="match status" value="1"/>
</dbReference>
<dbReference type="PANTHER" id="PTHR36766">
    <property type="entry name" value="PLANT BROAD-SPECTRUM MILDEW RESISTANCE PROTEIN RPW8"/>
    <property type="match status" value="1"/>
</dbReference>
<dbReference type="InterPro" id="IPR055414">
    <property type="entry name" value="LRR_R13L4/SHOC2-like"/>
</dbReference>
<keyword evidence="3" id="KW-0433">Leucine-rich repeat</keyword>
<dbReference type="InterPro" id="IPR027417">
    <property type="entry name" value="P-loop_NTPase"/>
</dbReference>
<dbReference type="Gene3D" id="1.10.8.430">
    <property type="entry name" value="Helical domain of apoptotic protease-activating factors"/>
    <property type="match status" value="1"/>
</dbReference>
<evidence type="ECO:0000259" key="12">
    <source>
        <dbReference type="Pfam" id="PF13359"/>
    </source>
</evidence>
<evidence type="ECO:0000256" key="2">
    <source>
        <dbReference type="ARBA" id="ARBA00008894"/>
    </source>
</evidence>
<comment type="cofactor">
    <cofactor evidence="1">
        <name>a divalent metal cation</name>
        <dbReference type="ChEBI" id="CHEBI:60240"/>
    </cofactor>
</comment>